<feature type="compositionally biased region" description="Polar residues" evidence="1">
    <location>
        <begin position="63"/>
        <end position="82"/>
    </location>
</feature>
<feature type="compositionally biased region" description="Polar residues" evidence="1">
    <location>
        <begin position="34"/>
        <end position="44"/>
    </location>
</feature>
<feature type="compositionally biased region" description="Basic and acidic residues" evidence="1">
    <location>
        <begin position="8"/>
        <end position="24"/>
    </location>
</feature>
<keyword evidence="3" id="KW-1185">Reference proteome</keyword>
<reference evidence="2 3" key="1">
    <citation type="journal article" date="2018" name="Nat. Ecol. Evol.">
        <title>Pezizomycetes genomes reveal the molecular basis of ectomycorrhizal truffle lifestyle.</title>
        <authorList>
            <person name="Murat C."/>
            <person name="Payen T."/>
            <person name="Noel B."/>
            <person name="Kuo A."/>
            <person name="Morin E."/>
            <person name="Chen J."/>
            <person name="Kohler A."/>
            <person name="Krizsan K."/>
            <person name="Balestrini R."/>
            <person name="Da Silva C."/>
            <person name="Montanini B."/>
            <person name="Hainaut M."/>
            <person name="Levati E."/>
            <person name="Barry K.W."/>
            <person name="Belfiori B."/>
            <person name="Cichocki N."/>
            <person name="Clum A."/>
            <person name="Dockter R.B."/>
            <person name="Fauchery L."/>
            <person name="Guy J."/>
            <person name="Iotti M."/>
            <person name="Le Tacon F."/>
            <person name="Lindquist E.A."/>
            <person name="Lipzen A."/>
            <person name="Malagnac F."/>
            <person name="Mello A."/>
            <person name="Molinier V."/>
            <person name="Miyauchi S."/>
            <person name="Poulain J."/>
            <person name="Riccioni C."/>
            <person name="Rubini A."/>
            <person name="Sitrit Y."/>
            <person name="Splivallo R."/>
            <person name="Traeger S."/>
            <person name="Wang M."/>
            <person name="Zifcakova L."/>
            <person name="Wipf D."/>
            <person name="Zambonelli A."/>
            <person name="Paolocci F."/>
            <person name="Nowrousian M."/>
            <person name="Ottonello S."/>
            <person name="Baldrian P."/>
            <person name="Spatafora J.W."/>
            <person name="Henrissat B."/>
            <person name="Nagy L.G."/>
            <person name="Aury J.M."/>
            <person name="Wincker P."/>
            <person name="Grigoriev I.V."/>
            <person name="Bonfante P."/>
            <person name="Martin F.M."/>
        </authorList>
    </citation>
    <scope>NUCLEOTIDE SEQUENCE [LARGE SCALE GENOMIC DNA]</scope>
    <source>
        <strain evidence="2 3">RN42</strain>
    </source>
</reference>
<dbReference type="AlphaFoldDB" id="A0A3N4HW29"/>
<feature type="compositionally biased region" description="Polar residues" evidence="1">
    <location>
        <begin position="168"/>
        <end position="187"/>
    </location>
</feature>
<evidence type="ECO:0000313" key="3">
    <source>
        <dbReference type="Proteomes" id="UP000275078"/>
    </source>
</evidence>
<gene>
    <name evidence="2" type="ORF">BJ508DRAFT_416702</name>
</gene>
<accession>A0A3N4HW29</accession>
<dbReference type="Proteomes" id="UP000275078">
    <property type="component" value="Unassembled WGS sequence"/>
</dbReference>
<evidence type="ECO:0000313" key="2">
    <source>
        <dbReference type="EMBL" id="RPA78073.1"/>
    </source>
</evidence>
<dbReference type="EMBL" id="ML119716">
    <property type="protein sequence ID" value="RPA78073.1"/>
    <property type="molecule type" value="Genomic_DNA"/>
</dbReference>
<proteinExistence type="predicted"/>
<feature type="region of interest" description="Disordered" evidence="1">
    <location>
        <begin position="1"/>
        <end position="293"/>
    </location>
</feature>
<organism evidence="2 3">
    <name type="scientific">Ascobolus immersus RN42</name>
    <dbReference type="NCBI Taxonomy" id="1160509"/>
    <lineage>
        <taxon>Eukaryota</taxon>
        <taxon>Fungi</taxon>
        <taxon>Dikarya</taxon>
        <taxon>Ascomycota</taxon>
        <taxon>Pezizomycotina</taxon>
        <taxon>Pezizomycetes</taxon>
        <taxon>Pezizales</taxon>
        <taxon>Ascobolaceae</taxon>
        <taxon>Ascobolus</taxon>
    </lineage>
</organism>
<feature type="compositionally biased region" description="Basic and acidic residues" evidence="1">
    <location>
        <begin position="48"/>
        <end position="61"/>
    </location>
</feature>
<name>A0A3N4HW29_ASCIM</name>
<sequence length="293" mass="32836">MNVMGRVGRRDSMAIQDYPRDQHPMRQPLLGAESSETGSTSQISRPKPSIDRQFGARDPYRNRQPSARSMQPTSIYIPNLSTGIHHPNRCSPGLSPPEARPDFRRAPSPLGLYSATVAREEQGTRQSSDVPIRTADDRQYAEPRPSSSSRTTIIPLAVSKASAPRGIFSTNAPTREATRTQQPTDTPGRSRDFKYTEQHPTRPASAKPPISQPRHDVRLDSTMRNSARIQRPAEDDSDSRYNPLRPNPVRNTDLAHEGSNVGSIREPKKNSWLRTSKEKAKRIFSSPRVVDWL</sequence>
<protein>
    <submittedName>
        <fullName evidence="2">Uncharacterized protein</fullName>
    </submittedName>
</protein>
<evidence type="ECO:0000256" key="1">
    <source>
        <dbReference type="SAM" id="MobiDB-lite"/>
    </source>
</evidence>
<feature type="compositionally biased region" description="Basic and acidic residues" evidence="1">
    <location>
        <begin position="188"/>
        <end position="200"/>
    </location>
</feature>